<dbReference type="SUPFAM" id="SSF46689">
    <property type="entry name" value="Homeodomain-like"/>
    <property type="match status" value="1"/>
</dbReference>
<sequence length="206" mass="22793">MPRPKTEEKRKLILDTAKRLFALEGVGVSMNEMAEAIGIPVGSIYTYFDSKQVLVETIIEEGWNEYRLWLEEGIAAIQLGNQNADARLIALKILSFLVNKALPKLFSDVELIMLLLAEAGTTARLEEKLQYFSSMITKLVSECQVSGAAENDPRQYNTGITVLLLGALETLRLSSKTDLKLGADDIQAFFRLIVENALGQGLPDTD</sequence>
<dbReference type="Pfam" id="PF00440">
    <property type="entry name" value="TetR_N"/>
    <property type="match status" value="1"/>
</dbReference>
<evidence type="ECO:0000259" key="5">
    <source>
        <dbReference type="PROSITE" id="PS50977"/>
    </source>
</evidence>
<dbReference type="PROSITE" id="PS50977">
    <property type="entry name" value="HTH_TETR_2"/>
    <property type="match status" value="1"/>
</dbReference>
<dbReference type="PANTHER" id="PTHR30055:SF234">
    <property type="entry name" value="HTH-TYPE TRANSCRIPTIONAL REGULATOR BETI"/>
    <property type="match status" value="1"/>
</dbReference>
<name>A0A3P3XGU8_9SPIR</name>
<dbReference type="AlphaFoldDB" id="A0A3P3XGU8"/>
<evidence type="ECO:0000313" key="6">
    <source>
        <dbReference type="EMBL" id="SLM11220.1"/>
    </source>
</evidence>
<dbReference type="InterPro" id="IPR009057">
    <property type="entry name" value="Homeodomain-like_sf"/>
</dbReference>
<keyword evidence="3" id="KW-0804">Transcription</keyword>
<keyword evidence="1" id="KW-0805">Transcription regulation</keyword>
<evidence type="ECO:0000256" key="1">
    <source>
        <dbReference type="ARBA" id="ARBA00023015"/>
    </source>
</evidence>
<dbReference type="EMBL" id="FWDM01000011">
    <property type="protein sequence ID" value="SLM11220.1"/>
    <property type="molecule type" value="Genomic_DNA"/>
</dbReference>
<dbReference type="InterPro" id="IPR001647">
    <property type="entry name" value="HTH_TetR"/>
</dbReference>
<protein>
    <recommendedName>
        <fullName evidence="5">HTH tetR-type domain-containing protein</fullName>
    </recommendedName>
</protein>
<dbReference type="InterPro" id="IPR050109">
    <property type="entry name" value="HTH-type_TetR-like_transc_reg"/>
</dbReference>
<evidence type="ECO:0000256" key="2">
    <source>
        <dbReference type="ARBA" id="ARBA00023125"/>
    </source>
</evidence>
<reference evidence="6" key="1">
    <citation type="submission" date="2017-02" db="EMBL/GenBank/DDBJ databases">
        <authorList>
            <person name="Regsiter A."/>
            <person name="William W."/>
        </authorList>
    </citation>
    <scope>NUCLEOTIDE SEQUENCE</scope>
    <source>
        <strain evidence="6">Bib</strain>
    </source>
</reference>
<proteinExistence type="predicted"/>
<dbReference type="PANTHER" id="PTHR30055">
    <property type="entry name" value="HTH-TYPE TRANSCRIPTIONAL REGULATOR RUTR"/>
    <property type="match status" value="1"/>
</dbReference>
<dbReference type="Gene3D" id="1.10.357.10">
    <property type="entry name" value="Tetracycline Repressor, domain 2"/>
    <property type="match status" value="1"/>
</dbReference>
<evidence type="ECO:0000256" key="3">
    <source>
        <dbReference type="ARBA" id="ARBA00023163"/>
    </source>
</evidence>
<organism evidence="6">
    <name type="scientific">uncultured spirochete</name>
    <dbReference type="NCBI Taxonomy" id="156406"/>
    <lineage>
        <taxon>Bacteria</taxon>
        <taxon>Pseudomonadati</taxon>
        <taxon>Spirochaetota</taxon>
        <taxon>Spirochaetia</taxon>
        <taxon>Spirochaetales</taxon>
        <taxon>environmental samples</taxon>
    </lineage>
</organism>
<accession>A0A3P3XGU8</accession>
<feature type="DNA-binding region" description="H-T-H motif" evidence="4">
    <location>
        <begin position="29"/>
        <end position="48"/>
    </location>
</feature>
<feature type="domain" description="HTH tetR-type" evidence="5">
    <location>
        <begin position="7"/>
        <end position="66"/>
    </location>
</feature>
<dbReference type="PRINTS" id="PR00455">
    <property type="entry name" value="HTHTETR"/>
</dbReference>
<gene>
    <name evidence="6" type="ORF">SPIROBIBN47_190004</name>
</gene>
<evidence type="ECO:0000256" key="4">
    <source>
        <dbReference type="PROSITE-ProRule" id="PRU00335"/>
    </source>
</evidence>
<dbReference type="GO" id="GO:0000976">
    <property type="term" value="F:transcription cis-regulatory region binding"/>
    <property type="evidence" value="ECO:0007669"/>
    <property type="project" value="TreeGrafter"/>
</dbReference>
<dbReference type="GO" id="GO:0003700">
    <property type="term" value="F:DNA-binding transcription factor activity"/>
    <property type="evidence" value="ECO:0007669"/>
    <property type="project" value="TreeGrafter"/>
</dbReference>
<keyword evidence="2 4" id="KW-0238">DNA-binding</keyword>